<dbReference type="Pfam" id="PF22600">
    <property type="entry name" value="MTPAP-like_central"/>
    <property type="match status" value="1"/>
</dbReference>
<protein>
    <submittedName>
        <fullName evidence="2">Speckle targeted PIP5K1A-regulated poly(A) like protein</fullName>
    </submittedName>
</protein>
<dbReference type="Gene3D" id="1.10.1410.10">
    <property type="match status" value="1"/>
</dbReference>
<dbReference type="SUPFAM" id="SSF81631">
    <property type="entry name" value="PAP/OAS1 substrate-binding domain"/>
    <property type="match status" value="1"/>
</dbReference>
<feature type="domain" description="Poly(A) RNA polymerase mitochondrial-like central palm" evidence="1">
    <location>
        <begin position="48"/>
        <end position="203"/>
    </location>
</feature>
<name>A0A8T0EKI2_ARGBR</name>
<dbReference type="AlphaFoldDB" id="A0A8T0EKI2"/>
<keyword evidence="3" id="KW-1185">Reference proteome</keyword>
<dbReference type="InterPro" id="IPR054708">
    <property type="entry name" value="MTPAP-like_central"/>
</dbReference>
<dbReference type="Proteomes" id="UP000807504">
    <property type="component" value="Unassembled WGS sequence"/>
</dbReference>
<proteinExistence type="predicted"/>
<dbReference type="GO" id="GO:0031123">
    <property type="term" value="P:RNA 3'-end processing"/>
    <property type="evidence" value="ECO:0007669"/>
    <property type="project" value="TreeGrafter"/>
</dbReference>
<reference evidence="2" key="1">
    <citation type="journal article" date="2020" name="bioRxiv">
        <title>Chromosome-level reference genome of the European wasp spider Argiope bruennichi: a resource for studies on range expansion and evolutionary adaptation.</title>
        <authorList>
            <person name="Sheffer M.M."/>
            <person name="Hoppe A."/>
            <person name="Krehenwinkel H."/>
            <person name="Uhl G."/>
            <person name="Kuss A.W."/>
            <person name="Jensen L."/>
            <person name="Jensen C."/>
            <person name="Gillespie R.G."/>
            <person name="Hoff K.J."/>
            <person name="Prost S."/>
        </authorList>
    </citation>
    <scope>NUCLEOTIDE SEQUENCE</scope>
</reference>
<comment type="caution">
    <text evidence="2">The sequence shown here is derived from an EMBL/GenBank/DDBJ whole genome shotgun (WGS) entry which is preliminary data.</text>
</comment>
<gene>
    <name evidence="2" type="ORF">HNY73_016623</name>
</gene>
<dbReference type="CDD" id="cd05402">
    <property type="entry name" value="NT_PAP_TUTase"/>
    <property type="match status" value="1"/>
</dbReference>
<dbReference type="PANTHER" id="PTHR12271:SF127">
    <property type="entry name" value="SPECKLE TARGETED PIP5K1A-REGULATED POLY(A) POLYMERASE"/>
    <property type="match status" value="1"/>
</dbReference>
<evidence type="ECO:0000259" key="1">
    <source>
        <dbReference type="Pfam" id="PF22600"/>
    </source>
</evidence>
<reference evidence="2" key="2">
    <citation type="submission" date="2020-06" db="EMBL/GenBank/DDBJ databases">
        <authorList>
            <person name="Sheffer M."/>
        </authorList>
    </citation>
    <scope>NUCLEOTIDE SEQUENCE</scope>
</reference>
<sequence>MKRMLCNLQCDVIKKNLFRKFVRKPHYSEKTLSHTHVKQLLQKCRSVTEQFEVFNSYTQLTDEDISIRKSICKEVENAFQPHFLHCSVELTGSSVSRLGLKNSDVDLSFQTFSNETKKHNSTDDICIDFKEDTKMGNSSFAGFSQLTPKEKLCHLKTLLTDAGFDKQSKIIPGVCPILYFTHRNLACDLSIENKSALYSTNLMLFCNMLEKRVAPLYRFLIYWFKYHKLCGGISKFKSYAVFLLVIYFLQTRNPPILPTVEDMIQRAEIISDKSSVTYANEYFNTFENSKNSESLEELIKEFFCFYAKFSYSKAICPLVAR</sequence>
<dbReference type="EMBL" id="JABXBU010002227">
    <property type="protein sequence ID" value="KAF8774021.1"/>
    <property type="molecule type" value="Genomic_DNA"/>
</dbReference>
<accession>A0A8T0EKI2</accession>
<dbReference type="Gene3D" id="3.30.460.10">
    <property type="entry name" value="Beta Polymerase, domain 2"/>
    <property type="match status" value="1"/>
</dbReference>
<dbReference type="GO" id="GO:1990817">
    <property type="term" value="F:poly(A) RNA polymerase activity"/>
    <property type="evidence" value="ECO:0007669"/>
    <property type="project" value="TreeGrafter"/>
</dbReference>
<evidence type="ECO:0000313" key="2">
    <source>
        <dbReference type="EMBL" id="KAF8774021.1"/>
    </source>
</evidence>
<dbReference type="SUPFAM" id="SSF81301">
    <property type="entry name" value="Nucleotidyltransferase"/>
    <property type="match status" value="1"/>
</dbReference>
<organism evidence="2 3">
    <name type="scientific">Argiope bruennichi</name>
    <name type="common">Wasp spider</name>
    <name type="synonym">Aranea bruennichi</name>
    <dbReference type="NCBI Taxonomy" id="94029"/>
    <lineage>
        <taxon>Eukaryota</taxon>
        <taxon>Metazoa</taxon>
        <taxon>Ecdysozoa</taxon>
        <taxon>Arthropoda</taxon>
        <taxon>Chelicerata</taxon>
        <taxon>Arachnida</taxon>
        <taxon>Araneae</taxon>
        <taxon>Araneomorphae</taxon>
        <taxon>Entelegynae</taxon>
        <taxon>Araneoidea</taxon>
        <taxon>Araneidae</taxon>
        <taxon>Argiope</taxon>
    </lineage>
</organism>
<dbReference type="InterPro" id="IPR043519">
    <property type="entry name" value="NT_sf"/>
</dbReference>
<dbReference type="PANTHER" id="PTHR12271">
    <property type="entry name" value="POLY A POLYMERASE CID PAP -RELATED"/>
    <property type="match status" value="1"/>
</dbReference>
<evidence type="ECO:0000313" key="3">
    <source>
        <dbReference type="Proteomes" id="UP000807504"/>
    </source>
</evidence>